<keyword evidence="3" id="KW-1185">Reference proteome</keyword>
<protein>
    <submittedName>
        <fullName evidence="2">Uncharacterized protein</fullName>
    </submittedName>
</protein>
<evidence type="ECO:0000256" key="1">
    <source>
        <dbReference type="SAM" id="Phobius"/>
    </source>
</evidence>
<name>A0A8S3ZS74_9EUPU</name>
<proteinExistence type="predicted"/>
<accession>A0A8S3ZS74</accession>
<dbReference type="AlphaFoldDB" id="A0A8S3ZS74"/>
<evidence type="ECO:0000313" key="3">
    <source>
        <dbReference type="Proteomes" id="UP000678393"/>
    </source>
</evidence>
<keyword evidence="1" id="KW-0472">Membrane</keyword>
<gene>
    <name evidence="2" type="ORF">CUNI_LOCUS17857</name>
</gene>
<evidence type="ECO:0000313" key="2">
    <source>
        <dbReference type="EMBL" id="CAG5132299.1"/>
    </source>
</evidence>
<dbReference type="Proteomes" id="UP000678393">
    <property type="component" value="Unassembled WGS sequence"/>
</dbReference>
<organism evidence="2 3">
    <name type="scientific">Candidula unifasciata</name>
    <dbReference type="NCBI Taxonomy" id="100452"/>
    <lineage>
        <taxon>Eukaryota</taxon>
        <taxon>Metazoa</taxon>
        <taxon>Spiralia</taxon>
        <taxon>Lophotrochozoa</taxon>
        <taxon>Mollusca</taxon>
        <taxon>Gastropoda</taxon>
        <taxon>Heterobranchia</taxon>
        <taxon>Euthyneura</taxon>
        <taxon>Panpulmonata</taxon>
        <taxon>Eupulmonata</taxon>
        <taxon>Stylommatophora</taxon>
        <taxon>Helicina</taxon>
        <taxon>Helicoidea</taxon>
        <taxon>Geomitridae</taxon>
        <taxon>Candidula</taxon>
    </lineage>
</organism>
<comment type="caution">
    <text evidence="2">The sequence shown here is derived from an EMBL/GenBank/DDBJ whole genome shotgun (WGS) entry which is preliminary data.</text>
</comment>
<reference evidence="2" key="1">
    <citation type="submission" date="2021-04" db="EMBL/GenBank/DDBJ databases">
        <authorList>
            <consortium name="Molecular Ecology Group"/>
        </authorList>
    </citation>
    <scope>NUCLEOTIDE SEQUENCE</scope>
</reference>
<sequence>MQFVSWKFTSCWAMYTGIPVCFMEMYFLLGHVHRYPCLFHGNVFLVGPCTQVSLFVSWKCTSCWAMYTGIPVCFDKWLGQICGSLFKNVYVNPLCLDNPLCP</sequence>
<keyword evidence="1" id="KW-1133">Transmembrane helix</keyword>
<feature type="transmembrane region" description="Helical" evidence="1">
    <location>
        <begin position="12"/>
        <end position="29"/>
    </location>
</feature>
<keyword evidence="1" id="KW-0812">Transmembrane</keyword>
<dbReference type="EMBL" id="CAJHNH020005235">
    <property type="protein sequence ID" value="CAG5132299.1"/>
    <property type="molecule type" value="Genomic_DNA"/>
</dbReference>